<feature type="transmembrane region" description="Helical" evidence="7">
    <location>
        <begin position="122"/>
        <end position="139"/>
    </location>
</feature>
<proteinExistence type="inferred from homology"/>
<comment type="similarity">
    <text evidence="6">Belongs to the major facilitator superfamily. Allantoate permease family.</text>
</comment>
<dbReference type="GO" id="GO:0022857">
    <property type="term" value="F:transmembrane transporter activity"/>
    <property type="evidence" value="ECO:0007669"/>
    <property type="project" value="InterPro"/>
</dbReference>
<evidence type="ECO:0000256" key="2">
    <source>
        <dbReference type="ARBA" id="ARBA00022448"/>
    </source>
</evidence>
<keyword evidence="10" id="KW-1185">Reference proteome</keyword>
<dbReference type="GO" id="GO:0016020">
    <property type="term" value="C:membrane"/>
    <property type="evidence" value="ECO:0007669"/>
    <property type="project" value="UniProtKB-SubCell"/>
</dbReference>
<feature type="transmembrane region" description="Helical" evidence="7">
    <location>
        <begin position="357"/>
        <end position="380"/>
    </location>
</feature>
<feature type="transmembrane region" description="Helical" evidence="7">
    <location>
        <begin position="483"/>
        <end position="503"/>
    </location>
</feature>
<organism evidence="9 10">
    <name type="scientific">Periconia digitata</name>
    <dbReference type="NCBI Taxonomy" id="1303443"/>
    <lineage>
        <taxon>Eukaryota</taxon>
        <taxon>Fungi</taxon>
        <taxon>Dikarya</taxon>
        <taxon>Ascomycota</taxon>
        <taxon>Pezizomycotina</taxon>
        <taxon>Dothideomycetes</taxon>
        <taxon>Pleosporomycetidae</taxon>
        <taxon>Pleosporales</taxon>
        <taxon>Massarineae</taxon>
        <taxon>Periconiaceae</taxon>
        <taxon>Periconia</taxon>
    </lineage>
</organism>
<reference evidence="9" key="1">
    <citation type="submission" date="2023-01" db="EMBL/GenBank/DDBJ databases">
        <authorList>
            <person name="Van Ghelder C."/>
            <person name="Rancurel C."/>
        </authorList>
    </citation>
    <scope>NUCLEOTIDE SEQUENCE</scope>
    <source>
        <strain evidence="9">CNCM I-4278</strain>
    </source>
</reference>
<evidence type="ECO:0000256" key="6">
    <source>
        <dbReference type="ARBA" id="ARBA00037968"/>
    </source>
</evidence>
<gene>
    <name evidence="9" type="ORF">PDIGIT_LOCUS10704</name>
</gene>
<feature type="transmembrane region" description="Helical" evidence="7">
    <location>
        <begin position="167"/>
        <end position="188"/>
    </location>
</feature>
<dbReference type="EMBL" id="CAOQHR010000007">
    <property type="protein sequence ID" value="CAI6337591.1"/>
    <property type="molecule type" value="Genomic_DNA"/>
</dbReference>
<dbReference type="Proteomes" id="UP001152607">
    <property type="component" value="Unassembled WGS sequence"/>
</dbReference>
<evidence type="ECO:0000256" key="1">
    <source>
        <dbReference type="ARBA" id="ARBA00004141"/>
    </source>
</evidence>
<protein>
    <recommendedName>
        <fullName evidence="8">Major facilitator superfamily (MFS) profile domain-containing protein</fullName>
    </recommendedName>
</protein>
<feature type="transmembrane region" description="Helical" evidence="7">
    <location>
        <begin position="515"/>
        <end position="539"/>
    </location>
</feature>
<dbReference type="PROSITE" id="PS50850">
    <property type="entry name" value="MFS"/>
    <property type="match status" value="1"/>
</dbReference>
<dbReference type="OrthoDB" id="6730379at2759"/>
<dbReference type="InterPro" id="IPR020846">
    <property type="entry name" value="MFS_dom"/>
</dbReference>
<evidence type="ECO:0000313" key="9">
    <source>
        <dbReference type="EMBL" id="CAI6337591.1"/>
    </source>
</evidence>
<feature type="transmembrane region" description="Helical" evidence="7">
    <location>
        <begin position="420"/>
        <end position="440"/>
    </location>
</feature>
<dbReference type="FunFam" id="1.20.1250.20:FF:000064">
    <property type="entry name" value="MFS allantoate transporter"/>
    <property type="match status" value="1"/>
</dbReference>
<evidence type="ECO:0000256" key="3">
    <source>
        <dbReference type="ARBA" id="ARBA00022692"/>
    </source>
</evidence>
<accession>A0A9W4UJZ7</accession>
<keyword evidence="5 7" id="KW-0472">Membrane</keyword>
<dbReference type="FunFam" id="1.20.1250.20:FF:000295">
    <property type="entry name" value="Unplaced genomic scaffold supercont1.7, whole genome shotgun sequence"/>
    <property type="match status" value="1"/>
</dbReference>
<feature type="transmembrane region" description="Helical" evidence="7">
    <location>
        <begin position="452"/>
        <end position="471"/>
    </location>
</feature>
<evidence type="ECO:0000259" key="8">
    <source>
        <dbReference type="PROSITE" id="PS50850"/>
    </source>
</evidence>
<sequence>MCLGSPWGRHIRWLLPAGQDHSAPLFGDFCCGTPAAVFDISLAYCRLNPILDHLPPFVMAKDDTMASTTATEEIGKNEVHQHDDIQKPVASAKGKDKAAELLSSNPRITVTEADNKRVLRKIDVLILPILLSVYFLQSLDKTTLSYASVFGLIEDANLDPTSNQYSWLGSIVYFAQLVMQPIVAVLLVKVRMGKFIGGMVFIWGVILCGMAGTRNFAGLMATRFLLGAFESAVAPAFIAVVQMWYKRSEQTNRNAFWYSTLGLVNIFGSLLSYGLGHIQSDLLHSYQIIFLFCGLLTVLVSIAVFIFMPDSPMEAKFLQQNERLIAVERLRMNQMGVASRVWKWDHVLEAFLDIKTWLWFAMLTAVSIPSGGITTFGPLIIQSFGFGKFATILFNMPFGAVQIIATLGGAWLATRLKKKAPVLILLCIPPIIGIIILMVIGREPKNKGVLLFGYYLTSFYPGISPLIYSWSGQNTGGDTKRKVTTSILFVGASVGNIVGPLLFKPAEKPYYHRGLRANLGLFVAIIVFVVAAVCYITLLNRKHAAERERLGKSAVIVDLSMETKAEGSGEEAGAENDGVGDKAFDDVTDLKNEDFIYIY</sequence>
<evidence type="ECO:0000256" key="5">
    <source>
        <dbReference type="ARBA" id="ARBA00023136"/>
    </source>
</evidence>
<name>A0A9W4UJZ7_9PLEO</name>
<keyword evidence="4 7" id="KW-1133">Transmembrane helix</keyword>
<dbReference type="InterPro" id="IPR036259">
    <property type="entry name" value="MFS_trans_sf"/>
</dbReference>
<feature type="domain" description="Major facilitator superfamily (MFS) profile" evidence="8">
    <location>
        <begin position="126"/>
        <end position="543"/>
    </location>
</feature>
<evidence type="ECO:0000313" key="10">
    <source>
        <dbReference type="Proteomes" id="UP001152607"/>
    </source>
</evidence>
<dbReference type="Gene3D" id="1.20.1250.20">
    <property type="entry name" value="MFS general substrate transporter like domains"/>
    <property type="match status" value="2"/>
</dbReference>
<feature type="transmembrane region" description="Helical" evidence="7">
    <location>
        <begin position="288"/>
        <end position="308"/>
    </location>
</feature>
<feature type="transmembrane region" description="Helical" evidence="7">
    <location>
        <begin position="256"/>
        <end position="276"/>
    </location>
</feature>
<feature type="transmembrane region" description="Helical" evidence="7">
    <location>
        <begin position="195"/>
        <end position="212"/>
    </location>
</feature>
<keyword evidence="2" id="KW-0813">Transport</keyword>
<comment type="caution">
    <text evidence="9">The sequence shown here is derived from an EMBL/GenBank/DDBJ whole genome shotgun (WGS) entry which is preliminary data.</text>
</comment>
<feature type="transmembrane region" description="Helical" evidence="7">
    <location>
        <begin position="224"/>
        <end position="244"/>
    </location>
</feature>
<evidence type="ECO:0000256" key="7">
    <source>
        <dbReference type="SAM" id="Phobius"/>
    </source>
</evidence>
<dbReference type="SUPFAM" id="SSF103473">
    <property type="entry name" value="MFS general substrate transporter"/>
    <property type="match status" value="1"/>
</dbReference>
<evidence type="ECO:0000256" key="4">
    <source>
        <dbReference type="ARBA" id="ARBA00022989"/>
    </source>
</evidence>
<comment type="subcellular location">
    <subcellularLocation>
        <location evidence="1">Membrane</location>
        <topology evidence="1">Multi-pass membrane protein</topology>
    </subcellularLocation>
</comment>
<dbReference type="AlphaFoldDB" id="A0A9W4UJZ7"/>
<dbReference type="PANTHER" id="PTHR43791:SF59">
    <property type="entry name" value="TRANSPORTER, PUTATIVE (AFU_ORTHOLOGUE AFUA_1G06550)-RELATED"/>
    <property type="match status" value="1"/>
</dbReference>
<dbReference type="Pfam" id="PF07690">
    <property type="entry name" value="MFS_1"/>
    <property type="match status" value="1"/>
</dbReference>
<dbReference type="InterPro" id="IPR011701">
    <property type="entry name" value="MFS"/>
</dbReference>
<dbReference type="PANTHER" id="PTHR43791">
    <property type="entry name" value="PERMEASE-RELATED"/>
    <property type="match status" value="1"/>
</dbReference>
<keyword evidence="3 7" id="KW-0812">Transmembrane</keyword>
<feature type="transmembrane region" description="Helical" evidence="7">
    <location>
        <begin position="392"/>
        <end position="413"/>
    </location>
</feature>